<evidence type="ECO:0008006" key="3">
    <source>
        <dbReference type="Google" id="ProtNLM"/>
    </source>
</evidence>
<proteinExistence type="predicted"/>
<dbReference type="SUPFAM" id="SSF52047">
    <property type="entry name" value="RNI-like"/>
    <property type="match status" value="1"/>
</dbReference>
<dbReference type="EMBL" id="MU250535">
    <property type="protein sequence ID" value="KAG7446162.1"/>
    <property type="molecule type" value="Genomic_DNA"/>
</dbReference>
<name>A0A9P7VSS6_9AGAR</name>
<evidence type="ECO:0000313" key="2">
    <source>
        <dbReference type="Proteomes" id="UP000812287"/>
    </source>
</evidence>
<dbReference type="GeneID" id="66102170"/>
<sequence>METEIQSNSSSPLPQELIDHIIDTLPSDIPTLRSCSLVCRSFLPRAREHLFRQVDIGTPHLRQSFYNLCHSSPHILHSVKSLIGVTPGEEGGVSPDLILQSLPRLEKLVVSCTNWSSMGSSFWEIVSNLSSLRSLTLNGTIIPSICILSSLLSSRVEELCLSETDFVSNDVCRHGSHDTRVQSLTCSGNFRPTEYERIMSLCPALANTARSIDINLYFRNHILRMKVQLDLGILRNITVLHIPRDSDVHRDLPILNIRHLHSITVRIWDHHSRPDPNAGLPDLGLLEWWIQNLEHCKNSDIHRVAFHVYYDSLYLPSDDYSVWGKLDRACAAMSSLRLIEIVVMPESLTDGEITATLAHGMRAIADQLTLSTRRGIVSVSVR</sequence>
<dbReference type="Proteomes" id="UP000812287">
    <property type="component" value="Unassembled WGS sequence"/>
</dbReference>
<comment type="caution">
    <text evidence="1">The sequence shown here is derived from an EMBL/GenBank/DDBJ whole genome shotgun (WGS) entry which is preliminary data.</text>
</comment>
<keyword evidence="2" id="KW-1185">Reference proteome</keyword>
<evidence type="ECO:0000313" key="1">
    <source>
        <dbReference type="EMBL" id="KAG7446162.1"/>
    </source>
</evidence>
<gene>
    <name evidence="1" type="ORF">BT62DRAFT_156250</name>
</gene>
<accession>A0A9P7VSS6</accession>
<organism evidence="1 2">
    <name type="scientific">Guyanagaster necrorhizus</name>
    <dbReference type="NCBI Taxonomy" id="856835"/>
    <lineage>
        <taxon>Eukaryota</taxon>
        <taxon>Fungi</taxon>
        <taxon>Dikarya</taxon>
        <taxon>Basidiomycota</taxon>
        <taxon>Agaricomycotina</taxon>
        <taxon>Agaricomycetes</taxon>
        <taxon>Agaricomycetidae</taxon>
        <taxon>Agaricales</taxon>
        <taxon>Marasmiineae</taxon>
        <taxon>Physalacriaceae</taxon>
        <taxon>Guyanagaster</taxon>
    </lineage>
</organism>
<dbReference type="RefSeq" id="XP_043039662.1">
    <property type="nucleotide sequence ID" value="XM_043179874.1"/>
</dbReference>
<dbReference type="InterPro" id="IPR032675">
    <property type="entry name" value="LRR_dom_sf"/>
</dbReference>
<protein>
    <recommendedName>
        <fullName evidence="3">F-box domain-containing protein</fullName>
    </recommendedName>
</protein>
<dbReference type="SUPFAM" id="SSF81383">
    <property type="entry name" value="F-box domain"/>
    <property type="match status" value="1"/>
</dbReference>
<reference evidence="1" key="1">
    <citation type="submission" date="2020-11" db="EMBL/GenBank/DDBJ databases">
        <title>Adaptations for nitrogen fixation in a non-lichenized fungal sporocarp promotes dispersal by wood-feeding termites.</title>
        <authorList>
            <consortium name="DOE Joint Genome Institute"/>
            <person name="Koch R.A."/>
            <person name="Yoon G."/>
            <person name="Arayal U."/>
            <person name="Lail K."/>
            <person name="Amirebrahimi M."/>
            <person name="Labutti K."/>
            <person name="Lipzen A."/>
            <person name="Riley R."/>
            <person name="Barry K."/>
            <person name="Henrissat B."/>
            <person name="Grigoriev I.V."/>
            <person name="Herr J.R."/>
            <person name="Aime M.C."/>
        </authorList>
    </citation>
    <scope>NUCLEOTIDE SEQUENCE</scope>
    <source>
        <strain evidence="1">MCA 3950</strain>
    </source>
</reference>
<dbReference type="OrthoDB" id="2977329at2759"/>
<dbReference type="Gene3D" id="3.80.10.10">
    <property type="entry name" value="Ribonuclease Inhibitor"/>
    <property type="match status" value="1"/>
</dbReference>
<dbReference type="InterPro" id="IPR036047">
    <property type="entry name" value="F-box-like_dom_sf"/>
</dbReference>
<dbReference type="AlphaFoldDB" id="A0A9P7VSS6"/>